<dbReference type="AlphaFoldDB" id="A0AAD4E3Y1"/>
<evidence type="ECO:0000313" key="2">
    <source>
        <dbReference type="EMBL" id="KAG1898831.1"/>
    </source>
</evidence>
<organism evidence="2 3">
    <name type="scientific">Suillus fuscotomentosus</name>
    <dbReference type="NCBI Taxonomy" id="1912939"/>
    <lineage>
        <taxon>Eukaryota</taxon>
        <taxon>Fungi</taxon>
        <taxon>Dikarya</taxon>
        <taxon>Basidiomycota</taxon>
        <taxon>Agaricomycotina</taxon>
        <taxon>Agaricomycetes</taxon>
        <taxon>Agaricomycetidae</taxon>
        <taxon>Boletales</taxon>
        <taxon>Suillineae</taxon>
        <taxon>Suillaceae</taxon>
        <taxon>Suillus</taxon>
    </lineage>
</organism>
<dbReference type="EMBL" id="JABBWK010000036">
    <property type="protein sequence ID" value="KAG1898831.1"/>
    <property type="molecule type" value="Genomic_DNA"/>
</dbReference>
<gene>
    <name evidence="2" type="ORF">F5891DRAFT_1190313</name>
</gene>
<evidence type="ECO:0000256" key="1">
    <source>
        <dbReference type="SAM" id="MobiDB-lite"/>
    </source>
</evidence>
<dbReference type="GeneID" id="64661576"/>
<accession>A0AAD4E3Y1</accession>
<comment type="caution">
    <text evidence="2">The sequence shown here is derived from an EMBL/GenBank/DDBJ whole genome shotgun (WGS) entry which is preliminary data.</text>
</comment>
<keyword evidence="3" id="KW-1185">Reference proteome</keyword>
<feature type="region of interest" description="Disordered" evidence="1">
    <location>
        <begin position="1"/>
        <end position="33"/>
    </location>
</feature>
<sequence>MSELDRRALAMQAPSDDMHSQSFEDTPESEPAFFPRYTDEELLSMYEDLLEIPLAQQPVEVAKRSAEDRDTQAMIEVRERMRDGDLDNAEIQLSGVTPPEDIVDIVLGYHPLHGNIEGFEGFIKRFVFGKPSETQRDLHIKSHLRDPAVFSLRAFPTRAIDLLHKYEASGLHAPMKSYSCIISSLFSVRPSPSPPSISSTPDVPLGKLAANSQAWNLFAHPIPDANLDISIIRACASTPFSPEPERALDLWTEMIDAGIVLT</sequence>
<dbReference type="RefSeq" id="XP_041224407.1">
    <property type="nucleotide sequence ID" value="XM_041367278.1"/>
</dbReference>
<reference evidence="2" key="1">
    <citation type="journal article" date="2020" name="New Phytol.">
        <title>Comparative genomics reveals dynamic genome evolution in host specialist ectomycorrhizal fungi.</title>
        <authorList>
            <person name="Lofgren L.A."/>
            <person name="Nguyen N.H."/>
            <person name="Vilgalys R."/>
            <person name="Ruytinx J."/>
            <person name="Liao H.L."/>
            <person name="Branco S."/>
            <person name="Kuo A."/>
            <person name="LaButti K."/>
            <person name="Lipzen A."/>
            <person name="Andreopoulos W."/>
            <person name="Pangilinan J."/>
            <person name="Riley R."/>
            <person name="Hundley H."/>
            <person name="Na H."/>
            <person name="Barry K."/>
            <person name="Grigoriev I.V."/>
            <person name="Stajich J.E."/>
            <person name="Kennedy P.G."/>
        </authorList>
    </citation>
    <scope>NUCLEOTIDE SEQUENCE</scope>
    <source>
        <strain evidence="2">FC203</strain>
    </source>
</reference>
<evidence type="ECO:0000313" key="3">
    <source>
        <dbReference type="Proteomes" id="UP001195769"/>
    </source>
</evidence>
<protein>
    <submittedName>
        <fullName evidence="2">Uncharacterized protein</fullName>
    </submittedName>
</protein>
<dbReference type="Proteomes" id="UP001195769">
    <property type="component" value="Unassembled WGS sequence"/>
</dbReference>
<proteinExistence type="predicted"/>
<name>A0AAD4E3Y1_9AGAM</name>